<sequence>MGADIQSIPSRLSLPFHLLQAVMNSLWHGLVDTIRLLPTVPLSKPLTDEERALQLRQTSDEKANLDQALEKLSQLIALRKGAQADGPATSSSSSAAATATTTTAIPVPTVSVSTPGSNGLGPPLSASASSGNLKRKRRLSNTASPAPASLPNSATESTLTSMASPHPPSAMARGATPASRDQGQRQRKDHADVLALQPGRKVAFKVPPKGKADGASDDEWILAVVVGVVDPVKGHYTVQDADDSSSSFDTSLRNLIPLPDGSLPTHNPSHPSNLEDFPKGSTVLGLYPETTSFYRATVIAAPYPGTGMGHGVRGNRGKIDPGAVEGRYLLTFVDDGGQVHEVQSEFVVLYPN</sequence>
<dbReference type="PANTHER" id="PTHR21539">
    <property type="entry name" value="SAGA-ASSOCIATED FACTOR 29"/>
    <property type="match status" value="1"/>
</dbReference>
<dbReference type="EMBL" id="NBSH01000006">
    <property type="protein sequence ID" value="ORX37156.1"/>
    <property type="molecule type" value="Genomic_DNA"/>
</dbReference>
<dbReference type="Pfam" id="PF07039">
    <property type="entry name" value="SGF29_Tudor"/>
    <property type="match status" value="1"/>
</dbReference>
<dbReference type="InterPro" id="IPR037802">
    <property type="entry name" value="SGF29"/>
</dbReference>
<protein>
    <submittedName>
        <fullName evidence="4">SGF29 tudor-like domain-domain-containing protein</fullName>
    </submittedName>
</protein>
<proteinExistence type="predicted"/>
<dbReference type="RefSeq" id="XP_021871194.1">
    <property type="nucleotide sequence ID" value="XM_022012764.1"/>
</dbReference>
<reference evidence="4 5" key="1">
    <citation type="submission" date="2017-03" db="EMBL/GenBank/DDBJ databases">
        <title>Widespread Adenine N6-methylation of Active Genes in Fungi.</title>
        <authorList>
            <consortium name="DOE Joint Genome Institute"/>
            <person name="Mondo S.J."/>
            <person name="Dannebaum R.O."/>
            <person name="Kuo R.C."/>
            <person name="Louie K.B."/>
            <person name="Bewick A.J."/>
            <person name="Labutti K."/>
            <person name="Haridas S."/>
            <person name="Kuo A."/>
            <person name="Salamov A."/>
            <person name="Ahrendt S.R."/>
            <person name="Lau R."/>
            <person name="Bowen B.P."/>
            <person name="Lipzen A."/>
            <person name="Sullivan W."/>
            <person name="Andreopoulos W.B."/>
            <person name="Clum A."/>
            <person name="Lindquist E."/>
            <person name="Daum C."/>
            <person name="Northen T.R."/>
            <person name="Ramamoorthy G."/>
            <person name="Schmitz R.J."/>
            <person name="Gryganskyi A."/>
            <person name="Culley D."/>
            <person name="Magnuson J."/>
            <person name="James T.Y."/>
            <person name="O'Malley M.A."/>
            <person name="Stajich J.E."/>
            <person name="Spatafora J.W."/>
            <person name="Visel A."/>
            <person name="Grigoriev I.V."/>
        </authorList>
    </citation>
    <scope>NUCLEOTIDE SEQUENCE [LARGE SCALE GENOMIC DNA]</scope>
    <source>
        <strain evidence="4 5">NRRL Y-17943</strain>
    </source>
</reference>
<comment type="caution">
    <text evidence="4">The sequence shown here is derived from an EMBL/GenBank/DDBJ whole genome shotgun (WGS) entry which is preliminary data.</text>
</comment>
<dbReference type="InParanoid" id="A0A1Y1UI41"/>
<dbReference type="AlphaFoldDB" id="A0A1Y1UI41"/>
<name>A0A1Y1UI41_9TREE</name>
<keyword evidence="1" id="KW-0175">Coiled coil</keyword>
<dbReference type="Proteomes" id="UP000193218">
    <property type="component" value="Unassembled WGS sequence"/>
</dbReference>
<gene>
    <name evidence="4" type="ORF">BD324DRAFT_429018</name>
</gene>
<dbReference type="GeneID" id="33554572"/>
<evidence type="ECO:0000313" key="5">
    <source>
        <dbReference type="Proteomes" id="UP000193218"/>
    </source>
</evidence>
<feature type="domain" description="SGF29 C-terminal" evidence="3">
    <location>
        <begin position="192"/>
        <end position="352"/>
    </location>
</feature>
<keyword evidence="5" id="KW-1185">Reference proteome</keyword>
<feature type="coiled-coil region" evidence="1">
    <location>
        <begin position="55"/>
        <end position="85"/>
    </location>
</feature>
<feature type="compositionally biased region" description="Low complexity" evidence="2">
    <location>
        <begin position="140"/>
        <end position="155"/>
    </location>
</feature>
<organism evidence="4 5">
    <name type="scientific">Kockovaella imperatae</name>
    <dbReference type="NCBI Taxonomy" id="4999"/>
    <lineage>
        <taxon>Eukaryota</taxon>
        <taxon>Fungi</taxon>
        <taxon>Dikarya</taxon>
        <taxon>Basidiomycota</taxon>
        <taxon>Agaricomycotina</taxon>
        <taxon>Tremellomycetes</taxon>
        <taxon>Tremellales</taxon>
        <taxon>Cuniculitremaceae</taxon>
        <taxon>Kockovaella</taxon>
    </lineage>
</organism>
<dbReference type="InterPro" id="IPR010750">
    <property type="entry name" value="SGF29_tudor-like_dom"/>
</dbReference>
<dbReference type="STRING" id="4999.A0A1Y1UI41"/>
<dbReference type="Gene3D" id="2.30.30.140">
    <property type="match status" value="2"/>
</dbReference>
<dbReference type="GO" id="GO:0000124">
    <property type="term" value="C:SAGA complex"/>
    <property type="evidence" value="ECO:0007669"/>
    <property type="project" value="InterPro"/>
</dbReference>
<dbReference type="OrthoDB" id="10265994at2759"/>
<evidence type="ECO:0000256" key="2">
    <source>
        <dbReference type="SAM" id="MobiDB-lite"/>
    </source>
</evidence>
<evidence type="ECO:0000313" key="4">
    <source>
        <dbReference type="EMBL" id="ORX37156.1"/>
    </source>
</evidence>
<evidence type="ECO:0000256" key="1">
    <source>
        <dbReference type="SAM" id="Coils"/>
    </source>
</evidence>
<dbReference type="PROSITE" id="PS51518">
    <property type="entry name" value="SGF29_C"/>
    <property type="match status" value="1"/>
</dbReference>
<evidence type="ECO:0000259" key="3">
    <source>
        <dbReference type="PROSITE" id="PS51518"/>
    </source>
</evidence>
<dbReference type="PANTHER" id="PTHR21539:SF0">
    <property type="entry name" value="SAGA-ASSOCIATED FACTOR 29"/>
    <property type="match status" value="1"/>
</dbReference>
<feature type="region of interest" description="Disordered" evidence="2">
    <location>
        <begin position="107"/>
        <end position="190"/>
    </location>
</feature>
<accession>A0A1Y1UI41</accession>